<protein>
    <submittedName>
        <fullName evidence="2">Uncharacterized protein</fullName>
    </submittedName>
</protein>
<reference evidence="2" key="1">
    <citation type="submission" date="2014-09" db="EMBL/GenBank/DDBJ databases">
        <authorList>
            <person name="Magalhaes I.L.F."/>
            <person name="Oliveira U."/>
            <person name="Santos F.R."/>
            <person name="Vidigal T.H.D.A."/>
            <person name="Brescovit A.D."/>
            <person name="Santos A.J."/>
        </authorList>
    </citation>
    <scope>NUCLEOTIDE SEQUENCE</scope>
    <source>
        <tissue evidence="2">Shoot tissue taken approximately 20 cm above the soil surface</tissue>
    </source>
</reference>
<sequence length="43" mass="4826">MHMHMLLFPTPFLSSLAVLVTLKNSTVIRNAAQINYFGANLLH</sequence>
<proteinExistence type="predicted"/>
<evidence type="ECO:0000256" key="1">
    <source>
        <dbReference type="SAM" id="SignalP"/>
    </source>
</evidence>
<accession>A0A0A8ZPV1</accession>
<reference evidence="2" key="2">
    <citation type="journal article" date="2015" name="Data Brief">
        <title>Shoot transcriptome of the giant reed, Arundo donax.</title>
        <authorList>
            <person name="Barrero R.A."/>
            <person name="Guerrero F.D."/>
            <person name="Moolhuijzen P."/>
            <person name="Goolsby J.A."/>
            <person name="Tidwell J."/>
            <person name="Bellgard S.E."/>
            <person name="Bellgard M.I."/>
        </authorList>
    </citation>
    <scope>NUCLEOTIDE SEQUENCE</scope>
    <source>
        <tissue evidence="2">Shoot tissue taken approximately 20 cm above the soil surface</tissue>
    </source>
</reference>
<name>A0A0A8ZPV1_ARUDO</name>
<organism evidence="2">
    <name type="scientific">Arundo donax</name>
    <name type="common">Giant reed</name>
    <name type="synonym">Donax arundinaceus</name>
    <dbReference type="NCBI Taxonomy" id="35708"/>
    <lineage>
        <taxon>Eukaryota</taxon>
        <taxon>Viridiplantae</taxon>
        <taxon>Streptophyta</taxon>
        <taxon>Embryophyta</taxon>
        <taxon>Tracheophyta</taxon>
        <taxon>Spermatophyta</taxon>
        <taxon>Magnoliopsida</taxon>
        <taxon>Liliopsida</taxon>
        <taxon>Poales</taxon>
        <taxon>Poaceae</taxon>
        <taxon>PACMAD clade</taxon>
        <taxon>Arundinoideae</taxon>
        <taxon>Arundineae</taxon>
        <taxon>Arundo</taxon>
    </lineage>
</organism>
<dbReference type="EMBL" id="GBRH01258197">
    <property type="protein sequence ID" value="JAD39698.1"/>
    <property type="molecule type" value="Transcribed_RNA"/>
</dbReference>
<feature type="chain" id="PRO_5002042423" evidence="1">
    <location>
        <begin position="18"/>
        <end position="43"/>
    </location>
</feature>
<feature type="signal peptide" evidence="1">
    <location>
        <begin position="1"/>
        <end position="17"/>
    </location>
</feature>
<keyword evidence="1" id="KW-0732">Signal</keyword>
<dbReference type="AlphaFoldDB" id="A0A0A8ZPV1"/>
<evidence type="ECO:0000313" key="2">
    <source>
        <dbReference type="EMBL" id="JAD39698.1"/>
    </source>
</evidence>